<feature type="domain" description="CBM20" evidence="2">
    <location>
        <begin position="81"/>
        <end position="183"/>
    </location>
</feature>
<reference evidence="3 4" key="1">
    <citation type="journal article" date="2023" name="G3 (Bethesda)">
        <title>A chromosome-length genome assembly and annotation of blackberry (Rubus argutus, cv. 'Hillquist').</title>
        <authorList>
            <person name="Bruna T."/>
            <person name="Aryal R."/>
            <person name="Dudchenko O."/>
            <person name="Sargent D.J."/>
            <person name="Mead D."/>
            <person name="Buti M."/>
            <person name="Cavallini A."/>
            <person name="Hytonen T."/>
            <person name="Andres J."/>
            <person name="Pham M."/>
            <person name="Weisz D."/>
            <person name="Mascagni F."/>
            <person name="Usai G."/>
            <person name="Natali L."/>
            <person name="Bassil N."/>
            <person name="Fernandez G.E."/>
            <person name="Lomsadze A."/>
            <person name="Armour M."/>
            <person name="Olukolu B."/>
            <person name="Poorten T."/>
            <person name="Britton C."/>
            <person name="Davik J."/>
            <person name="Ashrafi H."/>
            <person name="Aiden E.L."/>
            <person name="Borodovsky M."/>
            <person name="Worthington M."/>
        </authorList>
    </citation>
    <scope>NUCLEOTIDE SEQUENCE [LARGE SCALE GENOMIC DNA]</scope>
    <source>
        <strain evidence="3">PI 553951</strain>
    </source>
</reference>
<dbReference type="GO" id="GO:2001070">
    <property type="term" value="F:starch binding"/>
    <property type="evidence" value="ECO:0007669"/>
    <property type="project" value="InterPro"/>
</dbReference>
<sequence length="510" mass="57860">MKTLASPSSSVVFQIYRDTEAVLVNRAEQACFFRPHKKHGDFRFLNLVAFLQRRKPVKPVVCLSSKTQAELETTDAQIQEAYPTKTMHVKFQLQKECSFGQQFLIVGDDPMLGLWDPSSAIPMDWSDGNVWSVQLDIPVGKSIQFKFILKGSAGNILWQPGPDRIFHTWDTKNTITVFEDWGDAELQKITEEEQGYNQIEDSNVNTDMLIAEAENLTYPKAEEAVFNMDMEPAIIDSYTDPAQIPLMEPYQEQIVADNISVPQEKPKTIVAENRTPKWSKQMMEQYEEQMVARTTVLDEERIVFPSADSAAISNDMTVADNIFGNNGRPATSRNLTSSDIEGSLINCEEEGPVLVPGLTRAPAVPTEEANKEEVEKPMTFDGSVGAYEAKELNMPELEEKQELYSEPPQAETIDMLNYNEENFDELEQKPRPAEKAEQSESDLQNGPRLAERTDLLDNNEVNFDEELKQKPQPAETAEESDSEPIRDVLNSDMQWGRKMLQKLLFNFRLP</sequence>
<keyword evidence="4" id="KW-1185">Reference proteome</keyword>
<gene>
    <name evidence="3" type="ORF">M0R45_028995</name>
</gene>
<evidence type="ECO:0000313" key="3">
    <source>
        <dbReference type="EMBL" id="KAK9920440.1"/>
    </source>
</evidence>
<dbReference type="EMBL" id="JBEDUW010000006">
    <property type="protein sequence ID" value="KAK9920440.1"/>
    <property type="molecule type" value="Genomic_DNA"/>
</dbReference>
<feature type="region of interest" description="Disordered" evidence="1">
    <location>
        <begin position="424"/>
        <end position="489"/>
    </location>
</feature>
<dbReference type="Proteomes" id="UP001457282">
    <property type="component" value="Unassembled WGS sequence"/>
</dbReference>
<dbReference type="PROSITE" id="PS51166">
    <property type="entry name" value="CBM20"/>
    <property type="match status" value="1"/>
</dbReference>
<dbReference type="SUPFAM" id="SSF49452">
    <property type="entry name" value="Starch-binding domain-like"/>
    <property type="match status" value="1"/>
</dbReference>
<organism evidence="3 4">
    <name type="scientific">Rubus argutus</name>
    <name type="common">Southern blackberry</name>
    <dbReference type="NCBI Taxonomy" id="59490"/>
    <lineage>
        <taxon>Eukaryota</taxon>
        <taxon>Viridiplantae</taxon>
        <taxon>Streptophyta</taxon>
        <taxon>Embryophyta</taxon>
        <taxon>Tracheophyta</taxon>
        <taxon>Spermatophyta</taxon>
        <taxon>Magnoliopsida</taxon>
        <taxon>eudicotyledons</taxon>
        <taxon>Gunneridae</taxon>
        <taxon>Pentapetalae</taxon>
        <taxon>rosids</taxon>
        <taxon>fabids</taxon>
        <taxon>Rosales</taxon>
        <taxon>Rosaceae</taxon>
        <taxon>Rosoideae</taxon>
        <taxon>Rosoideae incertae sedis</taxon>
        <taxon>Rubus</taxon>
    </lineage>
</organism>
<dbReference type="FunFam" id="2.60.40.10:FF:000552">
    <property type="entry name" value="Related to glucoamylase"/>
    <property type="match status" value="1"/>
</dbReference>
<dbReference type="Gene3D" id="2.60.40.10">
    <property type="entry name" value="Immunoglobulins"/>
    <property type="match status" value="1"/>
</dbReference>
<feature type="compositionally biased region" description="Basic and acidic residues" evidence="1">
    <location>
        <begin position="426"/>
        <end position="438"/>
    </location>
</feature>
<dbReference type="InterPro" id="IPR002044">
    <property type="entry name" value="CBM20"/>
</dbReference>
<dbReference type="Pfam" id="PF00686">
    <property type="entry name" value="CBM_20"/>
    <property type="match status" value="1"/>
</dbReference>
<dbReference type="GO" id="GO:0016020">
    <property type="term" value="C:membrane"/>
    <property type="evidence" value="ECO:0007669"/>
    <property type="project" value="TreeGrafter"/>
</dbReference>
<dbReference type="CDD" id="cd05467">
    <property type="entry name" value="CBM20"/>
    <property type="match status" value="1"/>
</dbReference>
<comment type="caution">
    <text evidence="3">The sequence shown here is derived from an EMBL/GenBank/DDBJ whole genome shotgun (WGS) entry which is preliminary data.</text>
</comment>
<evidence type="ECO:0000313" key="4">
    <source>
        <dbReference type="Proteomes" id="UP001457282"/>
    </source>
</evidence>
<protein>
    <recommendedName>
        <fullName evidence="2">CBM20 domain-containing protein</fullName>
    </recommendedName>
</protein>
<accession>A0AAW1W915</accession>
<dbReference type="PANTHER" id="PTHR15048">
    <property type="entry name" value="STARCH-BINDING DOMAIN-CONTAINING PROTEIN 1"/>
    <property type="match status" value="1"/>
</dbReference>
<name>A0AAW1W915_RUBAR</name>
<dbReference type="PANTHER" id="PTHR15048:SF0">
    <property type="entry name" value="STARCH-BINDING DOMAIN-CONTAINING PROTEIN 1"/>
    <property type="match status" value="1"/>
</dbReference>
<evidence type="ECO:0000256" key="1">
    <source>
        <dbReference type="SAM" id="MobiDB-lite"/>
    </source>
</evidence>
<dbReference type="InterPro" id="IPR013783">
    <property type="entry name" value="Ig-like_fold"/>
</dbReference>
<proteinExistence type="predicted"/>
<dbReference type="InterPro" id="IPR013784">
    <property type="entry name" value="Carb-bd-like_fold"/>
</dbReference>
<dbReference type="AlphaFoldDB" id="A0AAW1W915"/>
<dbReference type="SMART" id="SM01065">
    <property type="entry name" value="CBM_2"/>
    <property type="match status" value="1"/>
</dbReference>
<evidence type="ECO:0000259" key="2">
    <source>
        <dbReference type="PROSITE" id="PS51166"/>
    </source>
</evidence>